<organism evidence="2 3">
    <name type="scientific">Laodelphax striatellus</name>
    <name type="common">Small brown planthopper</name>
    <name type="synonym">Delphax striatella</name>
    <dbReference type="NCBI Taxonomy" id="195883"/>
    <lineage>
        <taxon>Eukaryota</taxon>
        <taxon>Metazoa</taxon>
        <taxon>Ecdysozoa</taxon>
        <taxon>Arthropoda</taxon>
        <taxon>Hexapoda</taxon>
        <taxon>Insecta</taxon>
        <taxon>Pterygota</taxon>
        <taxon>Neoptera</taxon>
        <taxon>Paraneoptera</taxon>
        <taxon>Hemiptera</taxon>
        <taxon>Auchenorrhyncha</taxon>
        <taxon>Fulgoroidea</taxon>
        <taxon>Delphacidae</taxon>
        <taxon>Criomorphinae</taxon>
        <taxon>Laodelphax</taxon>
    </lineage>
</organism>
<dbReference type="GO" id="GO:0005509">
    <property type="term" value="F:calcium ion binding"/>
    <property type="evidence" value="ECO:0007669"/>
    <property type="project" value="InterPro"/>
</dbReference>
<protein>
    <recommendedName>
        <fullName evidence="1">EF-hand domain-containing protein</fullName>
    </recommendedName>
</protein>
<dbReference type="InParanoid" id="A0A482WQ09"/>
<keyword evidence="3" id="KW-1185">Reference proteome</keyword>
<sequence>MLRPHYYASLHDSYTNHVGNTRVFKDDELSQVVDIALGKADTDYDGFITWEEYVMDLRRNLMSQTMYSNNYS</sequence>
<proteinExistence type="predicted"/>
<feature type="domain" description="EF-hand" evidence="1">
    <location>
        <begin position="28"/>
        <end position="63"/>
    </location>
</feature>
<dbReference type="AlphaFoldDB" id="A0A482WQ09"/>
<dbReference type="Gene3D" id="1.10.238.10">
    <property type="entry name" value="EF-hand"/>
    <property type="match status" value="1"/>
</dbReference>
<dbReference type="SUPFAM" id="SSF47473">
    <property type="entry name" value="EF-hand"/>
    <property type="match status" value="1"/>
</dbReference>
<dbReference type="OrthoDB" id="289247at2759"/>
<name>A0A482WQ09_LAOST</name>
<dbReference type="Proteomes" id="UP000291343">
    <property type="component" value="Unassembled WGS sequence"/>
</dbReference>
<accession>A0A482WQ09</accession>
<gene>
    <name evidence="2" type="ORF">LSTR_LSTR014260</name>
</gene>
<dbReference type="InterPro" id="IPR011992">
    <property type="entry name" value="EF-hand-dom_pair"/>
</dbReference>
<reference evidence="2 3" key="1">
    <citation type="journal article" date="2017" name="Gigascience">
        <title>Genome sequence of the small brown planthopper, Laodelphax striatellus.</title>
        <authorList>
            <person name="Zhu J."/>
            <person name="Jiang F."/>
            <person name="Wang X."/>
            <person name="Yang P."/>
            <person name="Bao Y."/>
            <person name="Zhao W."/>
            <person name="Wang W."/>
            <person name="Lu H."/>
            <person name="Wang Q."/>
            <person name="Cui N."/>
            <person name="Li J."/>
            <person name="Chen X."/>
            <person name="Luo L."/>
            <person name="Yu J."/>
            <person name="Kang L."/>
            <person name="Cui F."/>
        </authorList>
    </citation>
    <scope>NUCLEOTIDE SEQUENCE [LARGE SCALE GENOMIC DNA]</scope>
    <source>
        <strain evidence="2">Lst14</strain>
    </source>
</reference>
<dbReference type="SMR" id="A0A482WQ09"/>
<comment type="caution">
    <text evidence="2">The sequence shown here is derived from an EMBL/GenBank/DDBJ whole genome shotgun (WGS) entry which is preliminary data.</text>
</comment>
<dbReference type="PROSITE" id="PS50222">
    <property type="entry name" value="EF_HAND_2"/>
    <property type="match status" value="1"/>
</dbReference>
<evidence type="ECO:0000259" key="1">
    <source>
        <dbReference type="PROSITE" id="PS50222"/>
    </source>
</evidence>
<dbReference type="InterPro" id="IPR002048">
    <property type="entry name" value="EF_hand_dom"/>
</dbReference>
<dbReference type="EMBL" id="QKKF02028989">
    <property type="protein sequence ID" value="RZF35271.1"/>
    <property type="molecule type" value="Genomic_DNA"/>
</dbReference>
<evidence type="ECO:0000313" key="2">
    <source>
        <dbReference type="EMBL" id="RZF35271.1"/>
    </source>
</evidence>
<evidence type="ECO:0000313" key="3">
    <source>
        <dbReference type="Proteomes" id="UP000291343"/>
    </source>
</evidence>